<evidence type="ECO:0000313" key="16">
    <source>
        <dbReference type="Proteomes" id="UP000008227"/>
    </source>
</evidence>
<evidence type="ECO:0000256" key="5">
    <source>
        <dbReference type="ARBA" id="ARBA00022606"/>
    </source>
</evidence>
<dbReference type="GeneTree" id="ENSGT01140000282578"/>
<evidence type="ECO:0000256" key="6">
    <source>
        <dbReference type="ARBA" id="ARBA00022692"/>
    </source>
</evidence>
<evidence type="ECO:0000256" key="3">
    <source>
        <dbReference type="ARBA" id="ARBA00004651"/>
    </source>
</evidence>
<dbReference type="Proteomes" id="UP000008227">
    <property type="component" value="Chromosome 2"/>
</dbReference>
<reference evidence="15" key="3">
    <citation type="submission" date="2025-09" db="UniProtKB">
        <authorList>
            <consortium name="Ensembl"/>
        </authorList>
    </citation>
    <scope>IDENTIFICATION</scope>
</reference>
<dbReference type="PROSITE" id="PS50262">
    <property type="entry name" value="G_PROTEIN_RECEP_F1_2"/>
    <property type="match status" value="1"/>
</dbReference>
<organism evidence="15 16">
    <name type="scientific">Sus scrofa</name>
    <name type="common">Pig</name>
    <dbReference type="NCBI Taxonomy" id="9823"/>
    <lineage>
        <taxon>Eukaryota</taxon>
        <taxon>Metazoa</taxon>
        <taxon>Chordata</taxon>
        <taxon>Craniata</taxon>
        <taxon>Vertebrata</taxon>
        <taxon>Euteleostomi</taxon>
        <taxon>Mammalia</taxon>
        <taxon>Eutheria</taxon>
        <taxon>Laurasiatheria</taxon>
        <taxon>Artiodactyla</taxon>
        <taxon>Suina</taxon>
        <taxon>Suidae</taxon>
        <taxon>Sus</taxon>
    </lineage>
</organism>
<dbReference type="Ensembl" id="ENSSSCT00000052771.3">
    <property type="protein sequence ID" value="ENSSSCP00000078524.1"/>
    <property type="gene ID" value="ENSSSCG00000055945.1"/>
</dbReference>
<feature type="transmembrane region" description="Helical" evidence="13">
    <location>
        <begin position="98"/>
        <end position="117"/>
    </location>
</feature>
<feature type="transmembrane region" description="Helical" evidence="13">
    <location>
        <begin position="238"/>
        <end position="257"/>
    </location>
</feature>
<gene>
    <name evidence="15" type="primary">LOC100517216</name>
</gene>
<keyword evidence="4" id="KW-1003">Cell membrane</keyword>
<dbReference type="CDD" id="cd15227">
    <property type="entry name" value="7tmA_OR14-like"/>
    <property type="match status" value="1"/>
</dbReference>
<keyword evidence="9" id="KW-0297">G-protein coupled receptor</keyword>
<evidence type="ECO:0000256" key="2">
    <source>
        <dbReference type="ARBA" id="ARBA00003929"/>
    </source>
</evidence>
<feature type="transmembrane region" description="Helical" evidence="13">
    <location>
        <begin position="66"/>
        <end position="86"/>
    </location>
</feature>
<feature type="domain" description="G-protein coupled receptors family 1 profile" evidence="14">
    <location>
        <begin position="39"/>
        <end position="287"/>
    </location>
</feature>
<evidence type="ECO:0000256" key="7">
    <source>
        <dbReference type="ARBA" id="ARBA00022725"/>
    </source>
</evidence>
<evidence type="ECO:0000256" key="4">
    <source>
        <dbReference type="ARBA" id="ARBA00022475"/>
    </source>
</evidence>
<evidence type="ECO:0000256" key="8">
    <source>
        <dbReference type="ARBA" id="ARBA00022989"/>
    </source>
</evidence>
<evidence type="ECO:0000256" key="9">
    <source>
        <dbReference type="ARBA" id="ARBA00023040"/>
    </source>
</evidence>
<comment type="function">
    <text evidence="1">Odorant receptor.</text>
</comment>
<evidence type="ECO:0000256" key="11">
    <source>
        <dbReference type="ARBA" id="ARBA00023170"/>
    </source>
</evidence>
<dbReference type="InterPro" id="IPR000725">
    <property type="entry name" value="Olfact_rcpt"/>
</dbReference>
<reference evidence="15" key="2">
    <citation type="submission" date="2025-08" db="UniProtKB">
        <authorList>
            <consortium name="Ensembl"/>
        </authorList>
    </citation>
    <scope>IDENTIFICATION</scope>
</reference>
<evidence type="ECO:0000256" key="10">
    <source>
        <dbReference type="ARBA" id="ARBA00023136"/>
    </source>
</evidence>
<dbReference type="SUPFAM" id="SSF81321">
    <property type="entry name" value="Family A G protein-coupled receptor-like"/>
    <property type="match status" value="1"/>
</dbReference>
<evidence type="ECO:0000256" key="1">
    <source>
        <dbReference type="ARBA" id="ARBA00002936"/>
    </source>
</evidence>
<dbReference type="GO" id="GO:0005886">
    <property type="term" value="C:plasma membrane"/>
    <property type="evidence" value="ECO:0007669"/>
    <property type="project" value="UniProtKB-SubCell"/>
</dbReference>
<keyword evidence="5" id="KW-0716">Sensory transduction</keyword>
<evidence type="ECO:0000256" key="12">
    <source>
        <dbReference type="ARBA" id="ARBA00023224"/>
    </source>
</evidence>
<accession>A0A8W4FGS6</accession>
<dbReference type="PANTHER" id="PTHR26452">
    <property type="entry name" value="OLFACTORY RECEPTOR"/>
    <property type="match status" value="1"/>
</dbReference>
<dbReference type="PRINTS" id="PR00237">
    <property type="entry name" value="GPCRRHODOPSN"/>
</dbReference>
<dbReference type="PRINTS" id="PR00245">
    <property type="entry name" value="OLFACTORYR"/>
</dbReference>
<reference evidence="15" key="1">
    <citation type="journal article" date="2020" name="Gigascience">
        <title>An improved pig reference genome sequence to enable pig genetics and genomics research.</title>
        <authorList>
            <person name="Warr A."/>
            <person name="Affara N."/>
            <person name="Aken B."/>
            <person name="Beiki H."/>
            <person name="Bickhart D.M."/>
            <person name="Billis K."/>
            <person name="Chow W."/>
            <person name="Eory L."/>
            <person name="Finlayson H.A."/>
            <person name="Flicek P."/>
            <person name="Giron C.G."/>
            <person name="Griffin D.K."/>
            <person name="Hall R."/>
            <person name="Hannum G."/>
            <person name="Hourlier T."/>
            <person name="Howe K."/>
            <person name="Hume D.A."/>
            <person name="Izuogu O."/>
            <person name="Kim K."/>
            <person name="Koren S."/>
            <person name="Liu H."/>
            <person name="Manchanda N."/>
            <person name="Martin F.J."/>
            <person name="Nonneman D.J."/>
            <person name="O'Connor R.E."/>
            <person name="Phillippy A.M."/>
            <person name="Rohrer G.A."/>
            <person name="Rosen B.D."/>
            <person name="Rund L.A."/>
            <person name="Sargent C.A."/>
            <person name="Schook L.B."/>
            <person name="Schroeder S.G."/>
            <person name="Schwartz A.S."/>
            <person name="Skinner B.M."/>
            <person name="Talbot R."/>
            <person name="Tseng E."/>
            <person name="Tuggle C.K."/>
            <person name="Watson M."/>
            <person name="Smith T.P.L."/>
            <person name="Archibald A.L."/>
        </authorList>
    </citation>
    <scope>NUCLEOTIDE SEQUENCE [LARGE SCALE GENOMIC DNA]</scope>
    <source>
        <strain evidence="15">Duroc</strain>
    </source>
</reference>
<keyword evidence="11" id="KW-0675">Receptor</keyword>
<keyword evidence="16" id="KW-1185">Reference proteome</keyword>
<dbReference type="GO" id="GO:0004984">
    <property type="term" value="F:olfactory receptor activity"/>
    <property type="evidence" value="ECO:0000318"/>
    <property type="project" value="GO_Central"/>
</dbReference>
<sequence length="312" mass="35414">MSNSTMMTEFLLISVADTWKLRVLYSMLFLFIYLATLLGNLLIVTVTTFDQKLNTPMYFFLRNLSVLDMCYITVTVPNTCVCFLTGNRTISVAACATQVFLVIYFAYVEILFLTVMAQDCYVAICQPLHYTITMNRKVCIQMTLVSLLSGLVYSGVHTGKTFQLTFCRSNVIHQFFCDVSSLLRISCSDTSSSFTLLLVSVIVVGGFCFIFITVSYINIFRTMLKFSIREQRKAFSTCVPHIFVLTVFLSSIISVYLRPSVTSETIKDMILSAFYTMVPPFLNPIIYSFRNTQIKEAVRRVLRKGKSGEQIA</sequence>
<feature type="transmembrane region" description="Helical" evidence="13">
    <location>
        <begin position="269"/>
        <end position="289"/>
    </location>
</feature>
<dbReference type="AlphaFoldDB" id="A0A8W4FGS6"/>
<dbReference type="Pfam" id="PF13853">
    <property type="entry name" value="7tm_4"/>
    <property type="match status" value="1"/>
</dbReference>
<keyword evidence="6 13" id="KW-0812">Transmembrane</keyword>
<evidence type="ECO:0000259" key="14">
    <source>
        <dbReference type="PROSITE" id="PS50262"/>
    </source>
</evidence>
<keyword evidence="12" id="KW-0807">Transducer</keyword>
<comment type="subcellular location">
    <subcellularLocation>
        <location evidence="3">Cell membrane</location>
        <topology evidence="3">Multi-pass membrane protein</topology>
    </subcellularLocation>
</comment>
<dbReference type="InterPro" id="IPR017452">
    <property type="entry name" value="GPCR_Rhodpsn_7TM"/>
</dbReference>
<dbReference type="InterPro" id="IPR000276">
    <property type="entry name" value="GPCR_Rhodpsn"/>
</dbReference>
<name>A0A8W4FGS6_PIG</name>
<evidence type="ECO:0000256" key="13">
    <source>
        <dbReference type="SAM" id="Phobius"/>
    </source>
</evidence>
<protein>
    <recommendedName>
        <fullName evidence="14">G-protein coupled receptors family 1 profile domain-containing protein</fullName>
    </recommendedName>
</protein>
<keyword evidence="10 13" id="KW-0472">Membrane</keyword>
<dbReference type="InterPro" id="IPR050516">
    <property type="entry name" value="Olfactory_GPCR"/>
</dbReference>
<keyword evidence="7" id="KW-0552">Olfaction</keyword>
<evidence type="ECO:0000313" key="15">
    <source>
        <dbReference type="Ensembl" id="ENSSSCP00000078524.1"/>
    </source>
</evidence>
<feature type="transmembrane region" description="Helical" evidence="13">
    <location>
        <begin position="23"/>
        <end position="46"/>
    </location>
</feature>
<dbReference type="FunFam" id="1.20.1070.10:FF:000037">
    <property type="entry name" value="Olfactory receptor"/>
    <property type="match status" value="1"/>
</dbReference>
<dbReference type="GO" id="GO:0005549">
    <property type="term" value="F:odorant binding"/>
    <property type="evidence" value="ECO:0000318"/>
    <property type="project" value="GO_Central"/>
</dbReference>
<feature type="transmembrane region" description="Helical" evidence="13">
    <location>
        <begin position="194"/>
        <end position="217"/>
    </location>
</feature>
<proteinExistence type="predicted"/>
<comment type="function">
    <text evidence="2">Putative odorant or sperm cell receptor.</text>
</comment>
<dbReference type="Gene3D" id="1.20.1070.10">
    <property type="entry name" value="Rhodopsin 7-helix transmembrane proteins"/>
    <property type="match status" value="1"/>
</dbReference>
<keyword evidence="8 13" id="KW-1133">Transmembrane helix</keyword>
<dbReference type="GO" id="GO:0004930">
    <property type="term" value="F:G protein-coupled receptor activity"/>
    <property type="evidence" value="ECO:0007669"/>
    <property type="project" value="UniProtKB-KW"/>
</dbReference>